<dbReference type="GO" id="GO:0000225">
    <property type="term" value="F:N-acetylglucosaminylphosphatidylinositol deacetylase activity"/>
    <property type="evidence" value="ECO:0007669"/>
    <property type="project" value="UniProtKB-EC"/>
</dbReference>
<dbReference type="PANTHER" id="PTHR12993">
    <property type="entry name" value="N-ACETYLGLUCOSAMINYL-PHOSPHATIDYLINOSITOL DE-N-ACETYLASE-RELATED"/>
    <property type="match status" value="1"/>
</dbReference>
<dbReference type="GO" id="GO:0005783">
    <property type="term" value="C:endoplasmic reticulum"/>
    <property type="evidence" value="ECO:0007669"/>
    <property type="project" value="TreeGrafter"/>
</dbReference>
<evidence type="ECO:0000313" key="4">
    <source>
        <dbReference type="Proteomes" id="UP001153714"/>
    </source>
</evidence>
<evidence type="ECO:0000256" key="1">
    <source>
        <dbReference type="ARBA" id="ARBA00006066"/>
    </source>
</evidence>
<dbReference type="InterPro" id="IPR003737">
    <property type="entry name" value="GlcNAc_PI_deacetylase-related"/>
</dbReference>
<name>A0A9N9R895_9NEOP</name>
<dbReference type="PANTHER" id="PTHR12993:SF11">
    <property type="entry name" value="N-ACETYLGLUCOSAMINYL-PHOSPHATIDYLINOSITOL DE-N-ACETYLASE"/>
    <property type="match status" value="1"/>
</dbReference>
<dbReference type="SUPFAM" id="SSF102588">
    <property type="entry name" value="LmbE-like"/>
    <property type="match status" value="1"/>
</dbReference>
<reference evidence="3" key="2">
    <citation type="submission" date="2022-10" db="EMBL/GenBank/DDBJ databases">
        <authorList>
            <consortium name="ENA_rothamsted_submissions"/>
            <consortium name="culmorum"/>
            <person name="King R."/>
        </authorList>
    </citation>
    <scope>NUCLEOTIDE SEQUENCE</scope>
</reference>
<sequence>MKLNNLVRGSGVTDNKFDITVGRDATYLTRIQYARRLPTRTRGALRAKRVLVVVAHPDDECMFFGPTIFRLCEQGADVYLLCLSNGNFEGKGSIRKQELWSACQELGVPNQNICLVTDTRLRDDPKLHWPVSVVAKLIQHDLEALEIDTLVTFDRGGVSSHRNHSAIFYAIAYMFVEKLMPKRCTVYTLDSVNIVRKYISFLDIPLSFILSSKRYFLRWTESRRIVRAMKHHQSQMLWFRYLYVFLSRYMVINTLRRISLADIELELELKLRHKILNNRGYPAFLPKCPAKLAGFIPRFASTLDDKAPGQFHLPISLRPHVRQLETWHATAKLSRYKIQNLSECYSDIYYHVTAIDEL</sequence>
<dbReference type="Gene3D" id="3.40.50.10320">
    <property type="entry name" value="LmbE-like"/>
    <property type="match status" value="1"/>
</dbReference>
<organism evidence="3 4">
    <name type="scientific">Diatraea saccharalis</name>
    <name type="common">sugarcane borer</name>
    <dbReference type="NCBI Taxonomy" id="40085"/>
    <lineage>
        <taxon>Eukaryota</taxon>
        <taxon>Metazoa</taxon>
        <taxon>Ecdysozoa</taxon>
        <taxon>Arthropoda</taxon>
        <taxon>Hexapoda</taxon>
        <taxon>Insecta</taxon>
        <taxon>Pterygota</taxon>
        <taxon>Neoptera</taxon>
        <taxon>Endopterygota</taxon>
        <taxon>Lepidoptera</taxon>
        <taxon>Glossata</taxon>
        <taxon>Ditrysia</taxon>
        <taxon>Pyraloidea</taxon>
        <taxon>Crambidae</taxon>
        <taxon>Crambinae</taxon>
        <taxon>Diatraea</taxon>
    </lineage>
</organism>
<dbReference type="AlphaFoldDB" id="A0A9N9R895"/>
<dbReference type="EC" id="3.5.1.89" evidence="2"/>
<dbReference type="Pfam" id="PF02585">
    <property type="entry name" value="PIG-L"/>
    <property type="match status" value="1"/>
</dbReference>
<comment type="similarity">
    <text evidence="1">Belongs to the PIGL family.</text>
</comment>
<protein>
    <recommendedName>
        <fullName evidence="2">N-acetylglucosaminylphosphatidylinositol deacetylase</fullName>
        <ecNumber evidence="2">3.5.1.89</ecNumber>
    </recommendedName>
</protein>
<reference evidence="3" key="1">
    <citation type="submission" date="2021-12" db="EMBL/GenBank/DDBJ databases">
        <authorList>
            <person name="King R."/>
        </authorList>
    </citation>
    <scope>NUCLEOTIDE SEQUENCE</scope>
</reference>
<dbReference type="EMBL" id="OU893334">
    <property type="protein sequence ID" value="CAG9791499.1"/>
    <property type="molecule type" value="Genomic_DNA"/>
</dbReference>
<keyword evidence="4" id="KW-1185">Reference proteome</keyword>
<evidence type="ECO:0000256" key="2">
    <source>
        <dbReference type="ARBA" id="ARBA00012176"/>
    </source>
</evidence>
<dbReference type="InterPro" id="IPR024078">
    <property type="entry name" value="LmbE-like_dom_sf"/>
</dbReference>
<dbReference type="OrthoDB" id="440160at2759"/>
<evidence type="ECO:0000313" key="3">
    <source>
        <dbReference type="EMBL" id="CAG9791499.1"/>
    </source>
</evidence>
<gene>
    <name evidence="3" type="ORF">DIATSA_LOCUS9109</name>
</gene>
<dbReference type="Proteomes" id="UP001153714">
    <property type="component" value="Chromosome 3"/>
</dbReference>
<accession>A0A9N9R895</accession>
<proteinExistence type="inferred from homology"/>